<reference evidence="2 3" key="1">
    <citation type="submission" date="2024-11" db="EMBL/GenBank/DDBJ databases">
        <title>Adaptive evolution of stress response genes in parasites aligns with host niche diversity.</title>
        <authorList>
            <person name="Hahn C."/>
            <person name="Resl P."/>
        </authorList>
    </citation>
    <scope>NUCLEOTIDE SEQUENCE [LARGE SCALE GENOMIC DNA]</scope>
    <source>
        <strain evidence="2">EGGRZ-B1_66</strain>
        <tissue evidence="2">Body</tissue>
    </source>
</reference>
<gene>
    <name evidence="2" type="ORF">Ciccas_011261</name>
</gene>
<dbReference type="Proteomes" id="UP001626550">
    <property type="component" value="Unassembled WGS sequence"/>
</dbReference>
<protein>
    <submittedName>
        <fullName evidence="2">Uncharacterized protein</fullName>
    </submittedName>
</protein>
<proteinExistence type="predicted"/>
<evidence type="ECO:0000313" key="3">
    <source>
        <dbReference type="Proteomes" id="UP001626550"/>
    </source>
</evidence>
<dbReference type="EMBL" id="JBJKFK010003173">
    <property type="protein sequence ID" value="KAL3310177.1"/>
    <property type="molecule type" value="Genomic_DNA"/>
</dbReference>
<dbReference type="AlphaFoldDB" id="A0ABD2PTE1"/>
<accession>A0ABD2PTE1</accession>
<keyword evidence="3" id="KW-1185">Reference proteome</keyword>
<evidence type="ECO:0000313" key="2">
    <source>
        <dbReference type="EMBL" id="KAL3310177.1"/>
    </source>
</evidence>
<feature type="compositionally biased region" description="Polar residues" evidence="1">
    <location>
        <begin position="28"/>
        <end position="37"/>
    </location>
</feature>
<organism evidence="2 3">
    <name type="scientific">Cichlidogyrus casuarinus</name>
    <dbReference type="NCBI Taxonomy" id="1844966"/>
    <lineage>
        <taxon>Eukaryota</taxon>
        <taxon>Metazoa</taxon>
        <taxon>Spiralia</taxon>
        <taxon>Lophotrochozoa</taxon>
        <taxon>Platyhelminthes</taxon>
        <taxon>Monogenea</taxon>
        <taxon>Monopisthocotylea</taxon>
        <taxon>Dactylogyridea</taxon>
        <taxon>Ancyrocephalidae</taxon>
        <taxon>Cichlidogyrus</taxon>
    </lineage>
</organism>
<sequence length="262" mass="29361">MAMQAAMKLPPLPLGHRQYEMETKLRNARSTKPSNPKGSRVKNEHADRFCASNRNGGALKKGQSVSDLSSMISKTGYSSPYNRNPSQMQTPKFKRRGKHNAGSRYGSQRDLSSIRPANPVQVFEFAPKLPPPTINLKRNPINQDAGFIDDELDCFISELHLDGAADEPLFLDDENNEETRINYLVDNGSSSVLNMSELIKKLHDPGMIIDKSRLTAERRRSSASSTGNQFINERATISTLSDRRLKCTKGEDNLFWGMFLSK</sequence>
<comment type="caution">
    <text evidence="2">The sequence shown here is derived from an EMBL/GenBank/DDBJ whole genome shotgun (WGS) entry which is preliminary data.</text>
</comment>
<feature type="region of interest" description="Disordered" evidence="1">
    <location>
        <begin position="21"/>
        <end position="113"/>
    </location>
</feature>
<feature type="compositionally biased region" description="Basic residues" evidence="1">
    <location>
        <begin position="92"/>
        <end position="101"/>
    </location>
</feature>
<evidence type="ECO:0000256" key="1">
    <source>
        <dbReference type="SAM" id="MobiDB-lite"/>
    </source>
</evidence>
<name>A0ABD2PTE1_9PLAT</name>
<feature type="compositionally biased region" description="Polar residues" evidence="1">
    <location>
        <begin position="63"/>
        <end position="90"/>
    </location>
</feature>